<dbReference type="InterPro" id="IPR001138">
    <property type="entry name" value="Zn2Cys6_DnaBD"/>
</dbReference>
<dbReference type="GO" id="GO:0005634">
    <property type="term" value="C:nucleus"/>
    <property type="evidence" value="ECO:0007669"/>
    <property type="project" value="UniProtKB-SubCell"/>
</dbReference>
<evidence type="ECO:0000256" key="6">
    <source>
        <dbReference type="SAM" id="MobiDB-lite"/>
    </source>
</evidence>
<dbReference type="InterPro" id="IPR036864">
    <property type="entry name" value="Zn2-C6_fun-type_DNA-bd_sf"/>
</dbReference>
<dbReference type="SUPFAM" id="SSF57701">
    <property type="entry name" value="Zn2/Cys6 DNA-binding domain"/>
    <property type="match status" value="1"/>
</dbReference>
<comment type="caution">
    <text evidence="8">The sequence shown here is derived from an EMBL/GenBank/DDBJ whole genome shotgun (WGS) entry which is preliminary data.</text>
</comment>
<comment type="subcellular location">
    <subcellularLocation>
        <location evidence="1">Nucleus</location>
    </subcellularLocation>
</comment>
<accession>A0A093VYI9</accession>
<keyword evidence="2" id="KW-0805">Transcription regulation</keyword>
<evidence type="ECO:0000256" key="2">
    <source>
        <dbReference type="ARBA" id="ARBA00023015"/>
    </source>
</evidence>
<proteinExistence type="predicted"/>
<dbReference type="PANTHER" id="PTHR37534:SF43">
    <property type="entry name" value="FINGER DOMAIN PROTEIN, PUTATIVE (AFU_ORTHOLOGUE AFUA_1G01850)-RELATED"/>
    <property type="match status" value="1"/>
</dbReference>
<feature type="compositionally biased region" description="Basic and acidic residues" evidence="6">
    <location>
        <begin position="902"/>
        <end position="916"/>
    </location>
</feature>
<protein>
    <submittedName>
        <fullName evidence="8">Thiamine biosynthesis regulatory protein</fullName>
    </submittedName>
</protein>
<dbReference type="eggNOG" id="ENOG502QW7R">
    <property type="taxonomic scope" value="Eukaryota"/>
</dbReference>
<dbReference type="CDD" id="cd00067">
    <property type="entry name" value="GAL4"/>
    <property type="match status" value="1"/>
</dbReference>
<dbReference type="PROSITE" id="PS00463">
    <property type="entry name" value="ZN2_CY6_FUNGAL_1"/>
    <property type="match status" value="1"/>
</dbReference>
<dbReference type="GO" id="GO:0000976">
    <property type="term" value="F:transcription cis-regulatory region binding"/>
    <property type="evidence" value="ECO:0007669"/>
    <property type="project" value="TreeGrafter"/>
</dbReference>
<dbReference type="GO" id="GO:0045944">
    <property type="term" value="P:positive regulation of transcription by RNA polymerase II"/>
    <property type="evidence" value="ECO:0007669"/>
    <property type="project" value="TreeGrafter"/>
</dbReference>
<evidence type="ECO:0000256" key="3">
    <source>
        <dbReference type="ARBA" id="ARBA00023125"/>
    </source>
</evidence>
<dbReference type="Pfam" id="PF11951">
    <property type="entry name" value="Fungal_trans_2"/>
    <property type="match status" value="1"/>
</dbReference>
<evidence type="ECO:0000313" key="8">
    <source>
        <dbReference type="EMBL" id="KFX51696.1"/>
    </source>
</evidence>
<dbReference type="Gene3D" id="4.10.240.10">
    <property type="entry name" value="Zn(2)-C6 fungal-type DNA-binding domain"/>
    <property type="match status" value="1"/>
</dbReference>
<name>A0A093VYI9_TALMA</name>
<dbReference type="EMBL" id="JPOX01000004">
    <property type="protein sequence ID" value="KFX51696.1"/>
    <property type="molecule type" value="Genomic_DNA"/>
</dbReference>
<organism evidence="8">
    <name type="scientific">Talaromyces marneffei PM1</name>
    <dbReference type="NCBI Taxonomy" id="1077442"/>
    <lineage>
        <taxon>Eukaryota</taxon>
        <taxon>Fungi</taxon>
        <taxon>Dikarya</taxon>
        <taxon>Ascomycota</taxon>
        <taxon>Pezizomycotina</taxon>
        <taxon>Eurotiomycetes</taxon>
        <taxon>Eurotiomycetidae</taxon>
        <taxon>Eurotiales</taxon>
        <taxon>Trichocomaceae</taxon>
        <taxon>Talaromyces</taxon>
        <taxon>Talaromyces sect. Talaromyces</taxon>
    </lineage>
</organism>
<dbReference type="Pfam" id="PF12223">
    <property type="entry name" value="DUF3602"/>
    <property type="match status" value="1"/>
</dbReference>
<dbReference type="AlphaFoldDB" id="A0A093VYI9"/>
<dbReference type="PANTHER" id="PTHR37534">
    <property type="entry name" value="TRANSCRIPTIONAL ACTIVATOR PROTEIN UGA3"/>
    <property type="match status" value="1"/>
</dbReference>
<feature type="region of interest" description="Disordered" evidence="6">
    <location>
        <begin position="112"/>
        <end position="143"/>
    </location>
</feature>
<feature type="domain" description="Zn(2)-C6 fungal-type" evidence="7">
    <location>
        <begin position="19"/>
        <end position="49"/>
    </location>
</feature>
<evidence type="ECO:0000256" key="5">
    <source>
        <dbReference type="ARBA" id="ARBA00023242"/>
    </source>
</evidence>
<dbReference type="PROSITE" id="PS50048">
    <property type="entry name" value="ZN2_CY6_FUNGAL_2"/>
    <property type="match status" value="1"/>
</dbReference>
<reference key="1">
    <citation type="journal article" date="2014" name="PLoS Genet.">
        <title>Signature Gene Expression Reveals Novel Clues to the Molecular Mechanisms of Dimorphic Transition in Penicillium marneffei.</title>
        <authorList>
            <person name="Yang E."/>
            <person name="Wang G."/>
            <person name="Cai J."/>
            <person name="Woo P.C."/>
            <person name="Lau S.K."/>
            <person name="Yuen K.-Y."/>
            <person name="Chow W.-N."/>
            <person name="Lin X."/>
        </authorList>
    </citation>
    <scope>NUCLEOTIDE SEQUENCE [LARGE SCALE GENOMIC DNA]</scope>
    <source>
        <strain>PM1</strain>
    </source>
</reference>
<dbReference type="InterPro" id="IPR021858">
    <property type="entry name" value="Fun_TF"/>
</dbReference>
<dbReference type="Pfam" id="PF00172">
    <property type="entry name" value="Zn_clus"/>
    <property type="match status" value="1"/>
</dbReference>
<feature type="region of interest" description="Disordered" evidence="6">
    <location>
        <begin position="829"/>
        <end position="916"/>
    </location>
</feature>
<gene>
    <name evidence="8" type="ORF">GQ26_0041200</name>
</gene>
<evidence type="ECO:0000256" key="4">
    <source>
        <dbReference type="ARBA" id="ARBA00023163"/>
    </source>
</evidence>
<keyword evidence="5" id="KW-0539">Nucleus</keyword>
<dbReference type="SMART" id="SM00066">
    <property type="entry name" value="GAL4"/>
    <property type="match status" value="1"/>
</dbReference>
<evidence type="ECO:0000256" key="1">
    <source>
        <dbReference type="ARBA" id="ARBA00004123"/>
    </source>
</evidence>
<dbReference type="GO" id="GO:0008270">
    <property type="term" value="F:zinc ion binding"/>
    <property type="evidence" value="ECO:0007669"/>
    <property type="project" value="InterPro"/>
</dbReference>
<feature type="compositionally biased region" description="Polar residues" evidence="6">
    <location>
        <begin position="112"/>
        <end position="123"/>
    </location>
</feature>
<dbReference type="InterPro" id="IPR022024">
    <property type="entry name" value="DUF3602"/>
</dbReference>
<keyword evidence="3" id="KW-0238">DNA-binding</keyword>
<sequence length="916" mass="101484">MPRPKRPGAPAPKPRSRHGCWPCKRRKIKCTEEKPSCANCLRQGDTCDYSIRLNWEGRTKRKASEALTPTSSSGFVSFATKPRLSGLVSGPESASPVDLALGIRDEWSTASSPYTSSTGNTWIPSGSPPSAPTQSPPTGPDDHQVVAAQHELSTKSTFMHLRQCMRIIGLIHSRFTALPYGFESNAVSQPVSFLRDTSTGDGLATEQGVYNAKGQQRQGDNLSHRKYHGQTSLGQDPGPIPLNLALSHGAENTMESPDRRRPIVTGHEIFYGYDCGTPDYDLPKNNDAEAIAPINPSDEVIDDDPISPESEPTPTGSIHVRRRSSFTTGGGYYITPVRVKIPRRMTPLPSTLLENPMNLLYFHHFIDHTARILVPHDCDRNGLLNILPAMAITDPNLLNLMLAYSASHRARFLRHPEPSNRIAHWVRDVFPALRHALNEPDGNVTDSHLATAIMLVSLKIVSPSTFEVPITWQTHLKLARDLFIARGIHLHCQPDNKVAWFLGQWFCYLDIIGSLSCRYSGAPVLDSSHWLIAASQGISDNPYQEDEDNDEHYRVDCFLGCTRQTGAHLARLAHLTHRCDNERFDEVGNFRTDWTPSHDVIQAGQSLLEGMRRARQRGHVPGTHHTELEDDEMIAIDMAFHWSGVIHTHRRVLGDTGYSAEIHEAVDNLCSAIARIRSGSSTECSVLFPLFTAGCESRDPQQRLDIMTRVMNFETEGLKQFKNARKLMQRCWEEDLPWMALAHGLGYMEGQFLPLDSTDVSPKTIYWPSLHLSELSVASHPSYRSESTMASGRAVSHGRGGAGNIHTNGKATTAADLITPTIKQDFFTTGRGGTGNMMYNDKDHPELARGSQDVEQPPKRSEESVQFTGRDNKGGVANAVIPTVEEQKAKHTAADPQPERLPSQERPKEVPGGKTN</sequence>
<evidence type="ECO:0000259" key="7">
    <source>
        <dbReference type="PROSITE" id="PS50048"/>
    </source>
</evidence>
<keyword evidence="4" id="KW-0804">Transcription</keyword>
<reference evidence="8" key="2">
    <citation type="journal article" date="2014" name="PLoS Genet.">
        <title>Signature gene expression reveals novel clues to the molecular mechanisms of dimorphic transition in Penicillium marneffei.</title>
        <authorList>
            <person name="Yang E."/>
            <person name="Wang G."/>
            <person name="Cai J."/>
            <person name="Woo P.C."/>
            <person name="Lau S.K."/>
            <person name="Yuen K.-Y."/>
            <person name="Chow W.-N."/>
            <person name="Lin X."/>
        </authorList>
    </citation>
    <scope>NUCLEOTIDE SEQUENCE</scope>
    <source>
        <strain evidence="8">PM1</strain>
    </source>
</reference>
<dbReference type="GO" id="GO:0000981">
    <property type="term" value="F:DNA-binding transcription factor activity, RNA polymerase II-specific"/>
    <property type="evidence" value="ECO:0007669"/>
    <property type="project" value="InterPro"/>
</dbReference>
<feature type="compositionally biased region" description="Pro residues" evidence="6">
    <location>
        <begin position="126"/>
        <end position="139"/>
    </location>
</feature>